<evidence type="ECO:0000256" key="14">
    <source>
        <dbReference type="ARBA" id="ARBA00023286"/>
    </source>
</evidence>
<feature type="transmembrane region" description="Helical" evidence="18">
    <location>
        <begin position="472"/>
        <end position="496"/>
    </location>
</feature>
<dbReference type="Proteomes" id="UP000887561">
    <property type="component" value="Unplaced"/>
</dbReference>
<evidence type="ECO:0000259" key="20">
    <source>
        <dbReference type="Pfam" id="PF02932"/>
    </source>
</evidence>
<keyword evidence="5" id="KW-0732">Signal</keyword>
<evidence type="ECO:0000256" key="6">
    <source>
        <dbReference type="ARBA" id="ARBA00022989"/>
    </source>
</evidence>
<comment type="subcellular location">
    <subcellularLocation>
        <location evidence="16">Postsynaptic cell membrane</location>
        <topology evidence="16">Multi-pass membrane protein</topology>
    </subcellularLocation>
</comment>
<evidence type="ECO:0000256" key="18">
    <source>
        <dbReference type="SAM" id="Phobius"/>
    </source>
</evidence>
<feature type="transmembrane region" description="Helical" evidence="18">
    <location>
        <begin position="221"/>
        <end position="243"/>
    </location>
</feature>
<dbReference type="Pfam" id="PF02932">
    <property type="entry name" value="Neur_chan_memb"/>
    <property type="match status" value="2"/>
</dbReference>
<accession>A0A915MVD6</accession>
<evidence type="ECO:0000256" key="11">
    <source>
        <dbReference type="ARBA" id="ARBA00023170"/>
    </source>
</evidence>
<evidence type="ECO:0000256" key="3">
    <source>
        <dbReference type="ARBA" id="ARBA00022475"/>
    </source>
</evidence>
<keyword evidence="9 18" id="KW-0472">Membrane</keyword>
<dbReference type="PRINTS" id="PR00254">
    <property type="entry name" value="NICOTINICR"/>
</dbReference>
<evidence type="ECO:0000256" key="7">
    <source>
        <dbReference type="ARBA" id="ARBA00023018"/>
    </source>
</evidence>
<dbReference type="InterPro" id="IPR006201">
    <property type="entry name" value="Neur_channel"/>
</dbReference>
<dbReference type="InterPro" id="IPR038050">
    <property type="entry name" value="Neuro_actylchol_rec"/>
</dbReference>
<evidence type="ECO:0000313" key="22">
    <source>
        <dbReference type="WBParaSite" id="scaffold5150_cov173.g9128"/>
    </source>
</evidence>
<evidence type="ECO:0000256" key="16">
    <source>
        <dbReference type="ARBA" id="ARBA00034104"/>
    </source>
</evidence>
<feature type="domain" description="Neurotransmitter-gated ion-channel ligand-binding" evidence="19">
    <location>
        <begin position="16"/>
        <end position="130"/>
    </location>
</feature>
<feature type="region of interest" description="Disordered" evidence="17">
    <location>
        <begin position="571"/>
        <end position="592"/>
    </location>
</feature>
<dbReference type="CDD" id="cd19064">
    <property type="entry name" value="LGIC_TM_nAChR"/>
    <property type="match status" value="2"/>
</dbReference>
<keyword evidence="12" id="KW-0325">Glycoprotein</keyword>
<evidence type="ECO:0000256" key="9">
    <source>
        <dbReference type="ARBA" id="ARBA00023136"/>
    </source>
</evidence>
<evidence type="ECO:0000256" key="15">
    <source>
        <dbReference type="ARBA" id="ARBA00023303"/>
    </source>
</evidence>
<dbReference type="InterPro" id="IPR006202">
    <property type="entry name" value="Neur_chan_lig-bd"/>
</dbReference>
<keyword evidence="6 18" id="KW-1133">Transmembrane helix</keyword>
<proteinExistence type="inferred from homology"/>
<evidence type="ECO:0000256" key="8">
    <source>
        <dbReference type="ARBA" id="ARBA00023065"/>
    </source>
</evidence>
<dbReference type="GO" id="GO:0022848">
    <property type="term" value="F:acetylcholine-gated monoatomic cation-selective channel activity"/>
    <property type="evidence" value="ECO:0007669"/>
    <property type="project" value="InterPro"/>
</dbReference>
<dbReference type="FunFam" id="1.20.58.390:FF:000035">
    <property type="entry name" value="Acetylcholine receptor subunit beta-like 1"/>
    <property type="match status" value="1"/>
</dbReference>
<evidence type="ECO:0000256" key="4">
    <source>
        <dbReference type="ARBA" id="ARBA00022692"/>
    </source>
</evidence>
<dbReference type="GO" id="GO:0004888">
    <property type="term" value="F:transmembrane signaling receptor activity"/>
    <property type="evidence" value="ECO:0007669"/>
    <property type="project" value="InterPro"/>
</dbReference>
<evidence type="ECO:0000259" key="19">
    <source>
        <dbReference type="Pfam" id="PF02931"/>
    </source>
</evidence>
<evidence type="ECO:0000256" key="5">
    <source>
        <dbReference type="ARBA" id="ARBA00022729"/>
    </source>
</evidence>
<evidence type="ECO:0000256" key="1">
    <source>
        <dbReference type="ARBA" id="ARBA00009237"/>
    </source>
</evidence>
<dbReference type="SUPFAM" id="SSF63712">
    <property type="entry name" value="Nicotinic receptor ligand binding domain-like"/>
    <property type="match status" value="3"/>
</dbReference>
<feature type="transmembrane region" description="Helical" evidence="18">
    <location>
        <begin position="1034"/>
        <end position="1054"/>
    </location>
</feature>
<evidence type="ECO:0000256" key="12">
    <source>
        <dbReference type="ARBA" id="ARBA00023180"/>
    </source>
</evidence>
<feature type="domain" description="Neurotransmitter-gated ion-channel ligand-binding" evidence="19">
    <location>
        <begin position="638"/>
        <end position="753"/>
    </location>
</feature>
<feature type="domain" description="Neurotransmitter-gated ion-channel transmembrane" evidence="20">
    <location>
        <begin position="783"/>
        <end position="1050"/>
    </location>
</feature>
<feature type="transmembrane region" description="Helical" evidence="18">
    <location>
        <begin position="190"/>
        <end position="215"/>
    </location>
</feature>
<feature type="transmembrane region" description="Helical" evidence="18">
    <location>
        <begin position="255"/>
        <end position="278"/>
    </location>
</feature>
<dbReference type="WBParaSite" id="scaffold5150_cov173.g9128">
    <property type="protein sequence ID" value="scaffold5150_cov173.g9128"/>
    <property type="gene ID" value="scaffold5150_cov173.g9128"/>
</dbReference>
<dbReference type="PRINTS" id="PR00252">
    <property type="entry name" value="NRIONCHANNEL"/>
</dbReference>
<name>A0A915MVD6_MELJA</name>
<dbReference type="PANTHER" id="PTHR18945">
    <property type="entry name" value="NEUROTRANSMITTER GATED ION CHANNEL"/>
    <property type="match status" value="1"/>
</dbReference>
<keyword evidence="11" id="KW-0675">Receptor</keyword>
<feature type="domain" description="Neurotransmitter-gated ion-channel ligand-binding" evidence="19">
    <location>
        <begin position="511"/>
        <end position="545"/>
    </location>
</feature>
<dbReference type="InterPro" id="IPR036734">
    <property type="entry name" value="Neur_chan_lig-bd_sf"/>
</dbReference>
<keyword evidence="10" id="KW-1015">Disulfide bond</keyword>
<keyword evidence="4 18" id="KW-0812">Transmembrane</keyword>
<keyword evidence="14" id="KW-1071">Ligand-gated ion channel</keyword>
<evidence type="ECO:0000256" key="2">
    <source>
        <dbReference type="ARBA" id="ARBA00022448"/>
    </source>
</evidence>
<dbReference type="InterPro" id="IPR002394">
    <property type="entry name" value="Nicotinic_acetylcholine_rcpt"/>
</dbReference>
<keyword evidence="7" id="KW-0770">Synapse</keyword>
<feature type="transmembrane region" description="Helical" evidence="18">
    <location>
        <begin position="776"/>
        <end position="800"/>
    </location>
</feature>
<evidence type="ECO:0000256" key="13">
    <source>
        <dbReference type="ARBA" id="ARBA00023257"/>
    </source>
</evidence>
<dbReference type="InterPro" id="IPR036719">
    <property type="entry name" value="Neuro-gated_channel_TM_sf"/>
</dbReference>
<dbReference type="SUPFAM" id="SSF90112">
    <property type="entry name" value="Neurotransmitter-gated ion-channel transmembrane pore"/>
    <property type="match status" value="2"/>
</dbReference>
<keyword evidence="3" id="KW-1003">Cell membrane</keyword>
<dbReference type="Pfam" id="PF02931">
    <property type="entry name" value="Neur_chan_LBD"/>
    <property type="match status" value="3"/>
</dbReference>
<sequence length="1081" mass="124597">MPRDLPNNNNIFIDDEERLAINIFKGYNSLIRPSPCYNQTIIYVDFGMAMILLINVDEKNQVMQSNAWLTMKWNDCQFSWNPKEYSNIESIRVPVDRVWVPDIVLFNNADGNYEVSYQSNVVVDYQGNLLFGSWTYSSKEVQLRWYGNKRFVDLEDYSPSGIWDIMDVPGRMSLDKSRVEFRIVIRRKTLFYTIILIIPTVLMAFLSMLVFYLPAECSEKITLAISILLALVVFLLLVSKILPPTSDTIPLMAKYLLMTFVMNIITIMSTVCVLNVHFRSALTHQMPQSVRILFLNFLPKLLCMPLPQPLRRNLGISSIRHRPLNVRGGKRLAEVDQQNTEIGVDSSNTLPFNITRNLSLNNNTKLKKKQIARRKRFLTTQSQKERRYFDCSPGSPLPQLRKLQKGIFNNSSKYLFLNKFSQNLIEKQEELSNLMAKGVSGVQFISEHIRAEMDDKKVRDEWRFISMVIDRLLSLLFFGITLGGAIAIILTVPHIFEQVDQQKELINQKRNPSDYENIRTIRVPPEKVWLPDIVLFNNADGNYEYFHHPNCSEFIEPLIYLQKQEKQKQRLRKRRMSQPVVTPAPFPSHRELGTEDSELLNEQVLKAMDAVDCITEHLRRENINKKIREEWRFVAMVDIFRGYNSLILPMRNSSQPLTVKMGLQLLLLINVDEKDQIMQSNVWLTLKWHDFQLKWNPVNYGGVKDLRVSLDKVWLPDIVLFNNADGNYEVSYMSNVVIQYNGDMLWVPPAIYKRAPATLVNQRSRIEYQLRLRRKALFYTVVLIIPTVLMAFLSMAVFFLPTDSGEKMTLTISVLLSIVVFLLLVSKILPPTSSTIPLMAKYLLLTFVLNVITILVTVIIINIYFRSPITHQMPGWVRSVFLKFIPRLLCMRRPRRHPIVYRHAAGYGSKLARSGHTISINNGITGNSSARGLASAAAAILPGIGRFALTGPSRHHPHCIESNDQIEMSSREISGNWNNNRETREISSEAFPLSSDAIRAIKAIDYITDHLRKEEEHKTHRDDWRYVAMVIDRLLLLIFFGITLGGTLGVLLSAPHVFESVDQRAVLRRLVQLYHSGGQLF</sequence>
<dbReference type="Gene3D" id="1.20.58.390">
    <property type="entry name" value="Neurotransmitter-gated ion-channel transmembrane domain"/>
    <property type="match status" value="4"/>
</dbReference>
<feature type="transmembrane region" description="Helical" evidence="18">
    <location>
        <begin position="842"/>
        <end position="865"/>
    </location>
</feature>
<evidence type="ECO:0000256" key="17">
    <source>
        <dbReference type="SAM" id="MobiDB-lite"/>
    </source>
</evidence>
<evidence type="ECO:0000256" key="10">
    <source>
        <dbReference type="ARBA" id="ARBA00023157"/>
    </source>
</evidence>
<dbReference type="InterPro" id="IPR006029">
    <property type="entry name" value="Neurotrans-gated_channel_TM"/>
</dbReference>
<keyword evidence="21" id="KW-1185">Reference proteome</keyword>
<dbReference type="FunFam" id="1.20.58.390:FF:000038">
    <property type="entry name" value="Acetylcholine receptor subunit beta-like 1"/>
    <property type="match status" value="2"/>
</dbReference>
<reference evidence="22" key="1">
    <citation type="submission" date="2022-11" db="UniProtKB">
        <authorList>
            <consortium name="WormBaseParasite"/>
        </authorList>
    </citation>
    <scope>IDENTIFICATION</scope>
</reference>
<keyword evidence="15" id="KW-0407">Ion channel</keyword>
<keyword evidence="8" id="KW-0406">Ion transport</keyword>
<comment type="similarity">
    <text evidence="1">Belongs to the ligand-gated ion channel (TC 1.A.9) family. Acetylcholine receptor (TC 1.A.9.1) subfamily.</text>
</comment>
<keyword evidence="2" id="KW-0813">Transport</keyword>
<keyword evidence="13" id="KW-0628">Postsynaptic cell membrane</keyword>
<feature type="transmembrane region" description="Helical" evidence="18">
    <location>
        <begin position="812"/>
        <end position="830"/>
    </location>
</feature>
<feature type="domain" description="Neurotransmitter-gated ion-channel transmembrane" evidence="20">
    <location>
        <begin position="196"/>
        <end position="488"/>
    </location>
</feature>
<dbReference type="Gene3D" id="2.70.170.10">
    <property type="entry name" value="Neurotransmitter-gated ion-channel ligand-binding domain"/>
    <property type="match status" value="4"/>
</dbReference>
<dbReference type="AlphaFoldDB" id="A0A915MVD6"/>
<protein>
    <submittedName>
        <fullName evidence="22">Uncharacterized protein</fullName>
    </submittedName>
</protein>
<evidence type="ECO:0000313" key="21">
    <source>
        <dbReference type="Proteomes" id="UP000887561"/>
    </source>
</evidence>
<dbReference type="GO" id="GO:0045211">
    <property type="term" value="C:postsynaptic membrane"/>
    <property type="evidence" value="ECO:0007669"/>
    <property type="project" value="UniProtKB-SubCell"/>
</dbReference>
<organism evidence="21 22">
    <name type="scientific">Meloidogyne javanica</name>
    <name type="common">Root-knot nematode worm</name>
    <dbReference type="NCBI Taxonomy" id="6303"/>
    <lineage>
        <taxon>Eukaryota</taxon>
        <taxon>Metazoa</taxon>
        <taxon>Ecdysozoa</taxon>
        <taxon>Nematoda</taxon>
        <taxon>Chromadorea</taxon>
        <taxon>Rhabditida</taxon>
        <taxon>Tylenchina</taxon>
        <taxon>Tylenchomorpha</taxon>
        <taxon>Tylenchoidea</taxon>
        <taxon>Meloidogynidae</taxon>
        <taxon>Meloidogyninae</taxon>
        <taxon>Meloidogyne</taxon>
        <taxon>Meloidogyne incognita group</taxon>
    </lineage>
</organism>